<evidence type="ECO:0000259" key="4">
    <source>
        <dbReference type="Pfam" id="PF13458"/>
    </source>
</evidence>
<comment type="similarity">
    <text evidence="1">Belongs to the leucine-binding protein family.</text>
</comment>
<evidence type="ECO:0000256" key="3">
    <source>
        <dbReference type="SAM" id="SignalP"/>
    </source>
</evidence>
<dbReference type="InterPro" id="IPR028081">
    <property type="entry name" value="Leu-bd"/>
</dbReference>
<evidence type="ECO:0000313" key="6">
    <source>
        <dbReference type="Proteomes" id="UP000249818"/>
    </source>
</evidence>
<evidence type="ECO:0000256" key="1">
    <source>
        <dbReference type="ARBA" id="ARBA00010062"/>
    </source>
</evidence>
<feature type="chain" id="PRO_5015845811" evidence="3">
    <location>
        <begin position="24"/>
        <end position="399"/>
    </location>
</feature>
<keyword evidence="6" id="KW-1185">Reference proteome</keyword>
<keyword evidence="2 3" id="KW-0732">Signal</keyword>
<dbReference type="Gene3D" id="3.40.50.2300">
    <property type="match status" value="2"/>
</dbReference>
<dbReference type="AlphaFoldDB" id="A0A2X3L047"/>
<dbReference type="SUPFAM" id="SSF53822">
    <property type="entry name" value="Periplasmic binding protein-like I"/>
    <property type="match status" value="1"/>
</dbReference>
<feature type="domain" description="Leucine-binding protein" evidence="4">
    <location>
        <begin position="27"/>
        <end position="376"/>
    </location>
</feature>
<dbReference type="KEGG" id="bana:BARAN1_1082"/>
<dbReference type="InterPro" id="IPR028082">
    <property type="entry name" value="Peripla_BP_I"/>
</dbReference>
<organism evidence="5 6">
    <name type="scientific">Candidatus Bipolaricaulis anaerobius</name>
    <dbReference type="NCBI Taxonomy" id="2026885"/>
    <lineage>
        <taxon>Bacteria</taxon>
        <taxon>Candidatus Bipolaricaulota</taxon>
        <taxon>Candidatus Bipolaricaulia</taxon>
        <taxon>Candidatus Bipolaricaulales</taxon>
        <taxon>Candidatus Bipolaricaulaceae</taxon>
        <taxon>Candidatus Bipolaricaulis</taxon>
    </lineage>
</organism>
<feature type="signal peptide" evidence="3">
    <location>
        <begin position="1"/>
        <end position="23"/>
    </location>
</feature>
<dbReference type="EMBL" id="LS483254">
    <property type="protein sequence ID" value="SQD93106.1"/>
    <property type="molecule type" value="Genomic_DNA"/>
</dbReference>
<protein>
    <submittedName>
        <fullName evidence="5">ABC-type branched-chain amino acid transport system, periplasmic component, Leucine-, isoleucine-, valine-, threonine-, and alanine-binding protein</fullName>
    </submittedName>
</protein>
<evidence type="ECO:0000313" key="5">
    <source>
        <dbReference type="EMBL" id="SQD93106.1"/>
    </source>
</evidence>
<name>A0A2X3L047_9BACT</name>
<dbReference type="Pfam" id="PF13458">
    <property type="entry name" value="Peripla_BP_6"/>
    <property type="match status" value="1"/>
</dbReference>
<accession>A0A2X3L047</accession>
<evidence type="ECO:0000256" key="2">
    <source>
        <dbReference type="ARBA" id="ARBA00022729"/>
    </source>
</evidence>
<gene>
    <name evidence="5" type="ORF">BARAN1_1082</name>
</gene>
<dbReference type="InterPro" id="IPR051010">
    <property type="entry name" value="BCAA_transport"/>
</dbReference>
<reference evidence="6" key="1">
    <citation type="submission" date="2018-05" db="EMBL/GenBank/DDBJ databases">
        <authorList>
            <person name="Hao L."/>
        </authorList>
    </citation>
    <scope>NUCLEOTIDE SEQUENCE [LARGE SCALE GENOMIC DNA]</scope>
</reference>
<dbReference type="PANTHER" id="PTHR30483">
    <property type="entry name" value="LEUCINE-SPECIFIC-BINDING PROTEIN"/>
    <property type="match status" value="1"/>
</dbReference>
<dbReference type="Proteomes" id="UP000249818">
    <property type="component" value="Chromosome BARAN1"/>
</dbReference>
<sequence>MRVKGCGLIVVMLLLGMVTLAVAAAEPIKIGVVSPLGDITGRQSTRAMQLAVEEINAAGGVLGRPLELIIIDDEMNPAKGAAAIDLLATQHNVDVFIGGMGSGVHLAQIPRLKIYEKVTVWIGAASSLAEQALEGCDWYFHIHPWDYLQGASYVVGWAAIQEEYPMIRIKKAFWAYEEGAFGASSYQGSLVAHADWENTGMSFKSAIVGGGDYRAVLRHAKDVNPDIFIWVGYDADALPIMEQAREIGFTPPLFVGSPPGWPADFGKSPLAEGVILYGMWAPSIKEVSPVSKHFWDAYIARWNEEPATYFAPLGYTNVYVVAQAIERAGTLEKAALIAALEATEYESPIGETLTFTPSNIIKHQGFQGQKILQWQDGRQEVLWPFEFATALPRYPFRWR</sequence>
<proteinExistence type="inferred from homology"/>